<accession>A0AAV1ZTN6</accession>
<comment type="similarity">
    <text evidence="2">Belongs to the FAM20 family.</text>
</comment>
<evidence type="ECO:0000313" key="7">
    <source>
        <dbReference type="EMBL" id="CAL1275152.1"/>
    </source>
</evidence>
<dbReference type="PANTHER" id="PTHR12450:SF22">
    <property type="entry name" value="EXTRACELLULAR SERINE_THREONINE PROTEIN CG31145"/>
    <property type="match status" value="1"/>
</dbReference>
<reference evidence="7 8" key="1">
    <citation type="submission" date="2024-04" db="EMBL/GenBank/DDBJ databases">
        <authorList>
            <person name="Rising A."/>
            <person name="Reimegard J."/>
            <person name="Sonavane S."/>
            <person name="Akerstrom W."/>
            <person name="Nylinder S."/>
            <person name="Hedman E."/>
            <person name="Kallberg Y."/>
        </authorList>
    </citation>
    <scope>NUCLEOTIDE SEQUENCE [LARGE SCALE GENOMIC DNA]</scope>
</reference>
<sequence length="161" mass="18641">MTSFPLCYRCYNVVSSDYPHSIDCITCMLARKGLVTLCERVWPMILLHLCCQNLISKLWIAALRIFFRLFGRTTYDEDTIILPLLQCCVIRLSTFNRLYSFHTGPKRLSDLMRDSMENDPISPVLIEPHLLALDRRVGKILQVLRLCLNANSPDLVFLDDM</sequence>
<dbReference type="Pfam" id="PF06702">
    <property type="entry name" value="Fam20C"/>
    <property type="match status" value="1"/>
</dbReference>
<dbReference type="EMBL" id="CAXIEN010000083">
    <property type="protein sequence ID" value="CAL1275152.1"/>
    <property type="molecule type" value="Genomic_DNA"/>
</dbReference>
<keyword evidence="3" id="KW-0333">Golgi apparatus</keyword>
<dbReference type="InterPro" id="IPR024869">
    <property type="entry name" value="FAM20"/>
</dbReference>
<proteinExistence type="inferred from homology"/>
<comment type="subcellular location">
    <subcellularLocation>
        <location evidence="1">Golgi apparatus</location>
    </subcellularLocation>
</comment>
<dbReference type="InterPro" id="IPR009581">
    <property type="entry name" value="FAM20_C"/>
</dbReference>
<evidence type="ECO:0000256" key="3">
    <source>
        <dbReference type="ARBA" id="ARBA00023034"/>
    </source>
</evidence>
<evidence type="ECO:0000256" key="2">
    <source>
        <dbReference type="ARBA" id="ARBA00006557"/>
    </source>
</evidence>
<feature type="domain" description="FAM20 C-terminal" evidence="6">
    <location>
        <begin position="68"/>
        <end position="154"/>
    </location>
</feature>
<name>A0AAV1ZTN6_9ARAC</name>
<organism evidence="7 8">
    <name type="scientific">Larinioides sclopetarius</name>
    <dbReference type="NCBI Taxonomy" id="280406"/>
    <lineage>
        <taxon>Eukaryota</taxon>
        <taxon>Metazoa</taxon>
        <taxon>Ecdysozoa</taxon>
        <taxon>Arthropoda</taxon>
        <taxon>Chelicerata</taxon>
        <taxon>Arachnida</taxon>
        <taxon>Araneae</taxon>
        <taxon>Araneomorphae</taxon>
        <taxon>Entelegynae</taxon>
        <taxon>Araneoidea</taxon>
        <taxon>Araneidae</taxon>
        <taxon>Larinioides</taxon>
    </lineage>
</organism>
<evidence type="ECO:0000256" key="4">
    <source>
        <dbReference type="ARBA" id="ARBA00023157"/>
    </source>
</evidence>
<gene>
    <name evidence="7" type="ORF">LARSCL_LOCUS7914</name>
</gene>
<evidence type="ECO:0000313" key="8">
    <source>
        <dbReference type="Proteomes" id="UP001497382"/>
    </source>
</evidence>
<dbReference type="PANTHER" id="PTHR12450">
    <property type="entry name" value="DENTIN MATRIX PROTEIN 4 PROTEIN FAM20"/>
    <property type="match status" value="1"/>
</dbReference>
<comment type="caution">
    <text evidence="7">The sequence shown here is derived from an EMBL/GenBank/DDBJ whole genome shotgun (WGS) entry which is preliminary data.</text>
</comment>
<evidence type="ECO:0000256" key="5">
    <source>
        <dbReference type="ARBA" id="ARBA00023180"/>
    </source>
</evidence>
<protein>
    <recommendedName>
        <fullName evidence="6">FAM20 C-terminal domain-containing protein</fullName>
    </recommendedName>
</protein>
<dbReference type="AlphaFoldDB" id="A0AAV1ZTN6"/>
<keyword evidence="5" id="KW-0325">Glycoprotein</keyword>
<keyword evidence="4" id="KW-1015">Disulfide bond</keyword>
<keyword evidence="8" id="KW-1185">Reference proteome</keyword>
<evidence type="ECO:0000259" key="6">
    <source>
        <dbReference type="Pfam" id="PF06702"/>
    </source>
</evidence>
<dbReference type="GO" id="GO:0005794">
    <property type="term" value="C:Golgi apparatus"/>
    <property type="evidence" value="ECO:0007669"/>
    <property type="project" value="UniProtKB-SubCell"/>
</dbReference>
<dbReference type="GO" id="GO:0004674">
    <property type="term" value="F:protein serine/threonine kinase activity"/>
    <property type="evidence" value="ECO:0007669"/>
    <property type="project" value="TreeGrafter"/>
</dbReference>
<dbReference type="Proteomes" id="UP001497382">
    <property type="component" value="Unassembled WGS sequence"/>
</dbReference>
<evidence type="ECO:0000256" key="1">
    <source>
        <dbReference type="ARBA" id="ARBA00004555"/>
    </source>
</evidence>